<gene>
    <name evidence="2" type="primary">tolB</name>
    <name evidence="2" type="ORF">g.11365</name>
</gene>
<dbReference type="PANTHER" id="PTHR20993:SF0">
    <property type="entry name" value="GH07914P"/>
    <property type="match status" value="1"/>
</dbReference>
<dbReference type="InterPro" id="IPR038606">
    <property type="entry name" value="To_sf"/>
</dbReference>
<evidence type="ECO:0000313" key="2">
    <source>
        <dbReference type="EMBL" id="JAD11253.1"/>
    </source>
</evidence>
<sequence>MRIVFFLLFGCLALAAANEAEDASENEWDISWHEGQDRGLILNSQAKKAVRNFMEQMPCGWPDLGVPPLAPYTNADLNLHLSRSVVDSILQFIRFRFDGLDRMDIKKMKVSYTFKKKVVFHFVFRELKATAHVYNTDTFLDMMRGLGMSVRYEGSGPLQFALEDLSIEGQFKYKMPLFWGSIKIYKFEAKVSLGGVRSNIGGILGSGKLNRFLNDKIEDIIPNFINGNQKEISDHIENIIVPRLNAYLKGHKVWWLLGQMIGSTNKCYPTPAPWLALE</sequence>
<protein>
    <submittedName>
        <fullName evidence="2">Protein TolB</fullName>
    </submittedName>
</protein>
<dbReference type="OrthoDB" id="6380971at2759"/>
<organism evidence="2">
    <name type="scientific">Zeugodacus cucurbitae</name>
    <name type="common">Melon fruit fly</name>
    <name type="synonym">Bactrocera cucurbitae</name>
    <dbReference type="NCBI Taxonomy" id="28588"/>
    <lineage>
        <taxon>Eukaryota</taxon>
        <taxon>Metazoa</taxon>
        <taxon>Ecdysozoa</taxon>
        <taxon>Arthropoda</taxon>
        <taxon>Hexapoda</taxon>
        <taxon>Insecta</taxon>
        <taxon>Pterygota</taxon>
        <taxon>Neoptera</taxon>
        <taxon>Endopterygota</taxon>
        <taxon>Diptera</taxon>
        <taxon>Brachycera</taxon>
        <taxon>Muscomorpha</taxon>
        <taxon>Tephritoidea</taxon>
        <taxon>Tephritidae</taxon>
        <taxon>Zeugodacus</taxon>
        <taxon>Zeugodacus</taxon>
    </lineage>
</organism>
<reference evidence="2" key="1">
    <citation type="submission" date="2014-11" db="EMBL/GenBank/DDBJ databases">
        <authorList>
            <person name="Geib S."/>
        </authorList>
    </citation>
    <scope>NUCLEOTIDE SEQUENCE</scope>
</reference>
<dbReference type="Gene3D" id="3.15.10.30">
    <property type="entry name" value="Haemolymph juvenile hormone binding protein"/>
    <property type="match status" value="1"/>
</dbReference>
<keyword evidence="1" id="KW-0732">Signal</keyword>
<dbReference type="PANTHER" id="PTHR20993">
    <property type="entry name" value="GH07914P"/>
    <property type="match status" value="1"/>
</dbReference>
<dbReference type="EMBL" id="GBXI01003039">
    <property type="protein sequence ID" value="JAD11253.1"/>
    <property type="molecule type" value="Transcribed_RNA"/>
</dbReference>
<feature type="chain" id="PRO_5001983861" evidence="1">
    <location>
        <begin position="18"/>
        <end position="278"/>
    </location>
</feature>
<dbReference type="InterPro" id="IPR010562">
    <property type="entry name" value="Haemolymph_juvenile_hormone-bd"/>
</dbReference>
<proteinExistence type="predicted"/>
<feature type="signal peptide" evidence="1">
    <location>
        <begin position="1"/>
        <end position="17"/>
    </location>
</feature>
<dbReference type="GO" id="GO:0008289">
    <property type="term" value="F:lipid binding"/>
    <property type="evidence" value="ECO:0007669"/>
    <property type="project" value="InterPro"/>
</dbReference>
<name>A0A0A1XL40_ZEUCU</name>
<evidence type="ECO:0000256" key="1">
    <source>
        <dbReference type="SAM" id="SignalP"/>
    </source>
</evidence>
<dbReference type="AlphaFoldDB" id="A0A0A1XL40"/>
<dbReference type="SMART" id="SM00700">
    <property type="entry name" value="JHBP"/>
    <property type="match status" value="1"/>
</dbReference>
<dbReference type="Pfam" id="PF06585">
    <property type="entry name" value="JHBP"/>
    <property type="match status" value="1"/>
</dbReference>
<accession>A0A0A1XL40</accession>
<dbReference type="SUPFAM" id="SSF55394">
    <property type="entry name" value="Bactericidal permeability-increasing protein, BPI"/>
    <property type="match status" value="1"/>
</dbReference>
<dbReference type="InterPro" id="IPR017943">
    <property type="entry name" value="Bactericidal_perm-incr_a/b_dom"/>
</dbReference>
<reference evidence="2" key="2">
    <citation type="journal article" date="2015" name="Gigascience">
        <title>Reconstructing a comprehensive transcriptome assembly of a white-pupal translocated strain of the pest fruit fly Bactrocera cucurbitae.</title>
        <authorList>
            <person name="Sim S.B."/>
            <person name="Calla B."/>
            <person name="Hall B."/>
            <person name="DeRego T."/>
            <person name="Geib S.M."/>
        </authorList>
    </citation>
    <scope>NUCLEOTIDE SEQUENCE</scope>
</reference>